<feature type="domain" description="HD" evidence="3">
    <location>
        <begin position="16"/>
        <end position="76"/>
    </location>
</feature>
<evidence type="ECO:0000256" key="1">
    <source>
        <dbReference type="ARBA" id="ARBA00022723"/>
    </source>
</evidence>
<dbReference type="AlphaFoldDB" id="A0A2H0BWA0"/>
<keyword evidence="2" id="KW-0378">Hydrolase</keyword>
<dbReference type="EMBL" id="PCTA01000009">
    <property type="protein sequence ID" value="PIP61966.1"/>
    <property type="molecule type" value="Genomic_DNA"/>
</dbReference>
<dbReference type="GO" id="GO:0005737">
    <property type="term" value="C:cytoplasm"/>
    <property type="evidence" value="ECO:0007669"/>
    <property type="project" value="TreeGrafter"/>
</dbReference>
<dbReference type="GO" id="GO:0002953">
    <property type="term" value="F:5'-deoxynucleotidase activity"/>
    <property type="evidence" value="ECO:0007669"/>
    <property type="project" value="InterPro"/>
</dbReference>
<dbReference type="Pfam" id="PF13023">
    <property type="entry name" value="HD_3"/>
    <property type="match status" value="1"/>
</dbReference>
<dbReference type="PANTHER" id="PTHR11845">
    <property type="entry name" value="5'-DEOXYNUCLEOTIDASE HDDC2"/>
    <property type="match status" value="1"/>
</dbReference>
<reference evidence="4 5" key="1">
    <citation type="submission" date="2017-09" db="EMBL/GenBank/DDBJ databases">
        <title>Depth-based differentiation of microbial function through sediment-hosted aquifers and enrichment of novel symbionts in the deep terrestrial subsurface.</title>
        <authorList>
            <person name="Probst A.J."/>
            <person name="Ladd B."/>
            <person name="Jarett J.K."/>
            <person name="Geller-Mcgrath D.E."/>
            <person name="Sieber C.M."/>
            <person name="Emerson J.B."/>
            <person name="Anantharaman K."/>
            <person name="Thomas B.C."/>
            <person name="Malmstrom R."/>
            <person name="Stieglmeier M."/>
            <person name="Klingl A."/>
            <person name="Woyke T."/>
            <person name="Ryan C.M."/>
            <person name="Banfield J.F."/>
        </authorList>
    </citation>
    <scope>NUCLEOTIDE SEQUENCE [LARGE SCALE GENOMIC DNA]</scope>
    <source>
        <strain evidence="4">CG22_combo_CG10-13_8_21_14_all_38_20</strain>
    </source>
</reference>
<keyword evidence="1" id="KW-0479">Metal-binding</keyword>
<name>A0A2H0BWA0_9BACT</name>
<dbReference type="SUPFAM" id="SSF109604">
    <property type="entry name" value="HD-domain/PDEase-like"/>
    <property type="match status" value="1"/>
</dbReference>
<dbReference type="InterPro" id="IPR006674">
    <property type="entry name" value="HD_domain"/>
</dbReference>
<evidence type="ECO:0000256" key="2">
    <source>
        <dbReference type="ARBA" id="ARBA00022801"/>
    </source>
</evidence>
<evidence type="ECO:0000259" key="3">
    <source>
        <dbReference type="Pfam" id="PF13023"/>
    </source>
</evidence>
<accession>A0A2H0BWA0</accession>
<gene>
    <name evidence="4" type="ORF">COW99_01035</name>
</gene>
<dbReference type="PANTHER" id="PTHR11845:SF13">
    <property type="entry name" value="5'-DEOXYNUCLEOTIDASE HDDC2"/>
    <property type="match status" value="1"/>
</dbReference>
<protein>
    <recommendedName>
        <fullName evidence="3">HD domain-containing protein</fullName>
    </recommendedName>
</protein>
<dbReference type="GO" id="GO:0046872">
    <property type="term" value="F:metal ion binding"/>
    <property type="evidence" value="ECO:0007669"/>
    <property type="project" value="UniProtKB-KW"/>
</dbReference>
<comment type="caution">
    <text evidence="4">The sequence shown here is derived from an EMBL/GenBank/DDBJ whole genome shotgun (WGS) entry which is preliminary data.</text>
</comment>
<organism evidence="4 5">
    <name type="scientific">Candidatus Roizmanbacteria bacterium CG22_combo_CG10-13_8_21_14_all_38_20</name>
    <dbReference type="NCBI Taxonomy" id="1974862"/>
    <lineage>
        <taxon>Bacteria</taxon>
        <taxon>Candidatus Roizmaniibacteriota</taxon>
    </lineage>
</organism>
<evidence type="ECO:0000313" key="5">
    <source>
        <dbReference type="Proteomes" id="UP000231246"/>
    </source>
</evidence>
<proteinExistence type="predicted"/>
<evidence type="ECO:0000313" key="4">
    <source>
        <dbReference type="EMBL" id="PIP61966.1"/>
    </source>
</evidence>
<dbReference type="Gene3D" id="1.10.3210.10">
    <property type="entry name" value="Hypothetical protein af1432"/>
    <property type="match status" value="1"/>
</dbReference>
<sequence length="89" mass="10483">MDADFIQILNFLHKAEGLKRELRHSWLSDGRQESVAEHSWRMSLMGILLVPYIKQKINIAHLLQMIICHDLVEIEVVIQHNEADIFYMV</sequence>
<dbReference type="Proteomes" id="UP000231246">
    <property type="component" value="Unassembled WGS sequence"/>
</dbReference>
<dbReference type="InterPro" id="IPR039356">
    <property type="entry name" value="YfbR/HDDC2"/>
</dbReference>